<keyword evidence="4" id="KW-1003">Cell membrane</keyword>
<proteinExistence type="inferred from homology"/>
<feature type="region of interest" description="Disordered" evidence="8">
    <location>
        <begin position="363"/>
        <end position="385"/>
    </location>
</feature>
<keyword evidence="6 9" id="KW-1133">Transmembrane helix</keyword>
<evidence type="ECO:0000256" key="5">
    <source>
        <dbReference type="ARBA" id="ARBA00022692"/>
    </source>
</evidence>
<dbReference type="GO" id="GO:0005886">
    <property type="term" value="C:plasma membrane"/>
    <property type="evidence" value="ECO:0007669"/>
    <property type="project" value="UniProtKB-SubCell"/>
</dbReference>
<protein>
    <submittedName>
        <fullName evidence="10">Hypothetical conserved protein</fullName>
    </submittedName>
</protein>
<comment type="subcellular location">
    <subcellularLocation>
        <location evidence="1">Cell membrane</location>
        <topology evidence="1">Multi-pass membrane protein</topology>
    </subcellularLocation>
</comment>
<feature type="transmembrane region" description="Helical" evidence="9">
    <location>
        <begin position="230"/>
        <end position="249"/>
    </location>
</feature>
<dbReference type="HOGENOM" id="CLU_041771_1_1_5"/>
<evidence type="ECO:0000256" key="3">
    <source>
        <dbReference type="ARBA" id="ARBA00022448"/>
    </source>
</evidence>
<reference evidence="10 11" key="1">
    <citation type="submission" date="2008-04" db="EMBL/GenBank/DDBJ databases">
        <title>Genome diversity and DNA divergence of Rhizobium etli.</title>
        <authorList>
            <person name="Gonzalez V."/>
            <person name="Acosta J.L."/>
            <person name="Santamaria R.I."/>
            <person name="Bustos P."/>
            <person name="Hernandez-Gonzalez I.L."/>
            <person name="Fernandez J.L."/>
            <person name="Diaz R."/>
            <person name="Flores M."/>
            <person name="Mora J."/>
            <person name="Palacios R."/>
            <person name="Davila G."/>
        </authorList>
    </citation>
    <scope>NUCLEOTIDE SEQUENCE [LARGE SCALE GENOMIC DNA]</scope>
    <source>
        <strain evidence="10 11">CIAT 652</strain>
    </source>
</reference>
<accession>B3PWP3</accession>
<feature type="transmembrane region" description="Helical" evidence="9">
    <location>
        <begin position="170"/>
        <end position="191"/>
    </location>
</feature>
<organism evidence="10 11">
    <name type="scientific">Rhizobium etli (strain CIAT 652)</name>
    <dbReference type="NCBI Taxonomy" id="491916"/>
    <lineage>
        <taxon>Bacteria</taxon>
        <taxon>Pseudomonadati</taxon>
        <taxon>Pseudomonadota</taxon>
        <taxon>Alphaproteobacteria</taxon>
        <taxon>Hyphomicrobiales</taxon>
        <taxon>Rhizobiaceae</taxon>
        <taxon>Rhizobium/Agrobacterium group</taxon>
        <taxon>Rhizobium</taxon>
    </lineage>
</organism>
<name>B3PWP3_RHIE6</name>
<dbReference type="EMBL" id="CP001074">
    <property type="protein sequence ID" value="ACE89111.1"/>
    <property type="molecule type" value="Genomic_DNA"/>
</dbReference>
<keyword evidence="7 9" id="KW-0472">Membrane</keyword>
<keyword evidence="5 9" id="KW-0812">Transmembrane</keyword>
<feature type="transmembrane region" description="Helical" evidence="9">
    <location>
        <begin position="32"/>
        <end position="65"/>
    </location>
</feature>
<dbReference type="Pfam" id="PF01594">
    <property type="entry name" value="AI-2E_transport"/>
    <property type="match status" value="1"/>
</dbReference>
<evidence type="ECO:0000256" key="9">
    <source>
        <dbReference type="SAM" id="Phobius"/>
    </source>
</evidence>
<evidence type="ECO:0000313" key="11">
    <source>
        <dbReference type="Proteomes" id="UP000008817"/>
    </source>
</evidence>
<sequence length="385" mass="40408">MMENAGDTAAQGAGPGQISIEARISDLVRLGIIGLFAYWTMVLIAPFALIVIWSAILAVALFPIFAALSGLIGNRPVIAAVVIVVFSLVLIIAPLALVAVNFADAAQALIGKLREGNFTLPAAPAAIREWPVVGERIHGAWNQIASDLAATIIKFQAPIREVTAVIVAKLASIGGGVLSFVVSIVLSGIFLTRSASLAAAIQVLASRIAGEKGVGFARLAGTTVRNVSRGVIGVAFLQALLCGLCFALFDIPAGGPLTFIVFVLCLMQLGPALVLLPVILWAWFSWPTSIALVFTVVAIPIMIIDNILKPILMARGLSTPMPVILIGVIGGTLSQGLLGLFLGPVVLSVFYELLRAWAWPSVSTAPENSRPASFEAPPERLEQTR</sequence>
<dbReference type="eggNOG" id="COG0628">
    <property type="taxonomic scope" value="Bacteria"/>
</dbReference>
<keyword evidence="3" id="KW-0813">Transport</keyword>
<dbReference type="AlphaFoldDB" id="B3PWP3"/>
<evidence type="ECO:0000313" key="10">
    <source>
        <dbReference type="EMBL" id="ACE89111.1"/>
    </source>
</evidence>
<feature type="transmembrane region" description="Helical" evidence="9">
    <location>
        <begin position="324"/>
        <end position="351"/>
    </location>
</feature>
<dbReference type="PANTHER" id="PTHR21716:SF67">
    <property type="entry name" value="TRANSPORT PROTEIN YDIK-RELATED"/>
    <property type="match status" value="1"/>
</dbReference>
<evidence type="ECO:0000256" key="4">
    <source>
        <dbReference type="ARBA" id="ARBA00022475"/>
    </source>
</evidence>
<evidence type="ECO:0000256" key="6">
    <source>
        <dbReference type="ARBA" id="ARBA00022989"/>
    </source>
</evidence>
<feature type="transmembrane region" description="Helical" evidence="9">
    <location>
        <begin position="290"/>
        <end position="312"/>
    </location>
</feature>
<gene>
    <name evidence="10" type="ordered locus">RHECIAT_CH0000115</name>
</gene>
<evidence type="ECO:0000256" key="8">
    <source>
        <dbReference type="SAM" id="MobiDB-lite"/>
    </source>
</evidence>
<dbReference type="PANTHER" id="PTHR21716">
    <property type="entry name" value="TRANSMEMBRANE PROTEIN"/>
    <property type="match status" value="1"/>
</dbReference>
<dbReference type="Proteomes" id="UP000008817">
    <property type="component" value="Chromosome"/>
</dbReference>
<evidence type="ECO:0000256" key="1">
    <source>
        <dbReference type="ARBA" id="ARBA00004651"/>
    </source>
</evidence>
<evidence type="ECO:0000256" key="7">
    <source>
        <dbReference type="ARBA" id="ARBA00023136"/>
    </source>
</evidence>
<feature type="transmembrane region" description="Helical" evidence="9">
    <location>
        <begin position="77"/>
        <end position="103"/>
    </location>
</feature>
<dbReference type="InterPro" id="IPR002549">
    <property type="entry name" value="AI-2E-like"/>
</dbReference>
<feature type="transmembrane region" description="Helical" evidence="9">
    <location>
        <begin position="261"/>
        <end position="284"/>
    </location>
</feature>
<evidence type="ECO:0000256" key="2">
    <source>
        <dbReference type="ARBA" id="ARBA00009773"/>
    </source>
</evidence>
<comment type="similarity">
    <text evidence="2">Belongs to the autoinducer-2 exporter (AI-2E) (TC 2.A.86) family.</text>
</comment>
<dbReference type="KEGG" id="rec:RHECIAT_CH0000115"/>